<reference evidence="9 10" key="2">
    <citation type="journal article" date="2013" name="Stand. Genomic Sci.">
        <title>Complete genome sequence of Halorhodospira halophila SL1.</title>
        <authorList>
            <person name="Challacombe J.F."/>
            <person name="Majid S."/>
            <person name="Deole R."/>
            <person name="Brettin T.S."/>
            <person name="Bruce D."/>
            <person name="Delano S.F."/>
            <person name="Detter J.C."/>
            <person name="Gleasner C.D."/>
            <person name="Han C.S."/>
            <person name="Misra M."/>
            <person name="Reitenga K.G."/>
            <person name="Mikhailova N."/>
            <person name="Woyke T."/>
            <person name="Pitluck S."/>
            <person name="Nolan M."/>
            <person name="Land M.L."/>
            <person name="Saunders E."/>
            <person name="Tapia R."/>
            <person name="Lapidus A."/>
            <person name="Ivanova N."/>
            <person name="Hoff W.D."/>
        </authorList>
    </citation>
    <scope>NUCLEOTIDE SEQUENCE [LARGE SCALE GENOMIC DNA]</scope>
    <source>
        <strain evidence="10">DSM 244 / SL1</strain>
    </source>
</reference>
<dbReference type="Gene3D" id="3.40.50.1820">
    <property type="entry name" value="alpha/beta hydrolase"/>
    <property type="match status" value="1"/>
</dbReference>
<dbReference type="SMART" id="SM00887">
    <property type="entry name" value="EB_dh"/>
    <property type="match status" value="1"/>
</dbReference>
<evidence type="ECO:0000256" key="2">
    <source>
        <dbReference type="ARBA" id="ARBA00022617"/>
    </source>
</evidence>
<reference evidence="10" key="1">
    <citation type="submission" date="2006-12" db="EMBL/GenBank/DDBJ databases">
        <title>Complete sequence of Halorhodospira halophila SL1.</title>
        <authorList>
            <consortium name="US DOE Joint Genome Institute"/>
            <person name="Copeland A."/>
            <person name="Lucas S."/>
            <person name="Lapidus A."/>
            <person name="Barry K."/>
            <person name="Detter J.C."/>
            <person name="Glavina del Rio T."/>
            <person name="Hammon N."/>
            <person name="Israni S."/>
            <person name="Dalin E."/>
            <person name="Tice H."/>
            <person name="Pitluck S."/>
            <person name="Saunders E."/>
            <person name="Brettin T."/>
            <person name="Bruce D."/>
            <person name="Han C."/>
            <person name="Tapia R."/>
            <person name="Schmutz J."/>
            <person name="Larimer F."/>
            <person name="Land M."/>
            <person name="Hauser L."/>
            <person name="Kyrpides N."/>
            <person name="Mikhailova N."/>
            <person name="Hoff W."/>
            <person name="Richardson P."/>
        </authorList>
    </citation>
    <scope>NUCLEOTIDE SEQUENCE [LARGE SCALE GENOMIC DNA]</scope>
    <source>
        <strain evidence="10">DSM 244 / SL1</strain>
    </source>
</reference>
<feature type="signal peptide" evidence="7">
    <location>
        <begin position="1"/>
        <end position="26"/>
    </location>
</feature>
<feature type="chain" id="PRO_5002640285" description="Cytochrome c-552/DMSO reductase-like haem-binding domain-containing protein" evidence="7">
    <location>
        <begin position="27"/>
        <end position="812"/>
    </location>
</feature>
<keyword evidence="5" id="KW-0408">Iron</keyword>
<dbReference type="eggNOG" id="COG0657">
    <property type="taxonomic scope" value="Bacteria"/>
</dbReference>
<evidence type="ECO:0000256" key="6">
    <source>
        <dbReference type="SAM" id="MobiDB-lite"/>
    </source>
</evidence>
<dbReference type="SUPFAM" id="SSF53474">
    <property type="entry name" value="alpha/beta-Hydrolases"/>
    <property type="match status" value="1"/>
</dbReference>
<evidence type="ECO:0000313" key="9">
    <source>
        <dbReference type="EMBL" id="ABM63042.1"/>
    </source>
</evidence>
<keyword evidence="1" id="KW-0813">Transport</keyword>
<dbReference type="GO" id="GO:0046872">
    <property type="term" value="F:metal ion binding"/>
    <property type="evidence" value="ECO:0007669"/>
    <property type="project" value="UniProtKB-KW"/>
</dbReference>
<dbReference type="HOGENOM" id="CLU_347430_0_0_6"/>
<dbReference type="EMBL" id="CP000544">
    <property type="protein sequence ID" value="ABM63042.1"/>
    <property type="molecule type" value="Genomic_DNA"/>
</dbReference>
<dbReference type="Proteomes" id="UP000000647">
    <property type="component" value="Chromosome"/>
</dbReference>
<feature type="region of interest" description="Disordered" evidence="6">
    <location>
        <begin position="47"/>
        <end position="71"/>
    </location>
</feature>
<organism evidence="9 10">
    <name type="scientific">Halorhodospira halophila (strain DSM 244 / SL1)</name>
    <name type="common">Ectothiorhodospira halophila (strain DSM 244 / SL1)</name>
    <dbReference type="NCBI Taxonomy" id="349124"/>
    <lineage>
        <taxon>Bacteria</taxon>
        <taxon>Pseudomonadati</taxon>
        <taxon>Pseudomonadota</taxon>
        <taxon>Gammaproteobacteria</taxon>
        <taxon>Chromatiales</taxon>
        <taxon>Ectothiorhodospiraceae</taxon>
        <taxon>Halorhodospira</taxon>
    </lineage>
</organism>
<keyword evidence="2" id="KW-0349">Heme</keyword>
<dbReference type="KEGG" id="hha:Hhal_2278"/>
<keyword evidence="7" id="KW-0732">Signal</keyword>
<dbReference type="CDD" id="cd09625">
    <property type="entry name" value="DOMON_like_cytochrome"/>
    <property type="match status" value="1"/>
</dbReference>
<evidence type="ECO:0000256" key="7">
    <source>
        <dbReference type="SAM" id="SignalP"/>
    </source>
</evidence>
<evidence type="ECO:0000256" key="3">
    <source>
        <dbReference type="ARBA" id="ARBA00022723"/>
    </source>
</evidence>
<sequence>MSRLPRPHALLTASAAAALMASGCAALDEEYEAALLLSDLGAEGHEKTRLQDRGGDPEVTSVRYDKGQGEREADLYRPDGEARGNLVLIHGLTEQGKDDRRLVEMAESLTRVGYRVLVPEVEELRELRWGPENRDDVADAVRHMANREASRGLPLGVSTLSLMSGPVLLATADDELRRRVEFVALIGGYYDIEAWLRYVTTGHDPLADARDDPEPRPESRWVLLQALAARVDEDDREWMQRIAERRLDDPEADITAERAALGEEAAALVDLLVNDDPEAFDDDLAEIPAAYREALDELDPSRHDWSDYHPELLLIHGTNDPVVPFSHSEALEAAAPDAHLYRSAGLAHVDLEGGLFDSVRLWRAASALLDVRLDPEQPLASDPGRNVYIPPRGELERTLRVGAVYNDDEIQIRYEFATEAPSWYHQYWIYEVEGRGTGGEWVQYGSGGPEPDEHGLYEDRISMLLDDGDLGLDRYGGFMTAHEGMRGLTGAAESEEVEAHPHLGETLGRSDVRKYIPQSREDGDNGGADWQDVRDEAELEAMRERGEFLDLWQWRAHRSHPLGYADNGYVLEYRHSSEGRGMFTDNWDDEADQPRWMYDPDEAGFRALERDRLLDGAYDQDDLYYLSEGHATDFDPDHHWEDGDVLPQRFLQEPDGSRGAIRAAGGYEDGAWRVRLTRSLEAPEPTDSHTLEPGGVYDVAFAVHEGVGQRWHRVSLPQTLALAEEAADAPEADIVATHTEGDLDDADVEWTEVGLIYPGQMTWDWLTDRSPAGHPGAGHVIGGERAIGDEHRLPRLQDYLLYEERRRIDQQD</sequence>
<feature type="compositionally biased region" description="Basic and acidic residues" evidence="6">
    <location>
        <begin position="47"/>
        <end position="56"/>
    </location>
</feature>
<keyword evidence="4" id="KW-0249">Electron transport</keyword>
<dbReference type="InterPro" id="IPR029058">
    <property type="entry name" value="AB_hydrolase_fold"/>
</dbReference>
<dbReference type="Gene3D" id="2.60.40.1190">
    <property type="match status" value="1"/>
</dbReference>
<evidence type="ECO:0000259" key="8">
    <source>
        <dbReference type="SMART" id="SM00887"/>
    </source>
</evidence>
<gene>
    <name evidence="9" type="ordered locus">Hhal_2278</name>
</gene>
<evidence type="ECO:0000313" key="10">
    <source>
        <dbReference type="Proteomes" id="UP000000647"/>
    </source>
</evidence>
<name>A1WZD0_HALHL</name>
<dbReference type="InterPro" id="IPR019020">
    <property type="entry name" value="Cyt-c552/DMSO_Rdtase_haem-bd"/>
</dbReference>
<keyword evidence="3" id="KW-0479">Metal-binding</keyword>
<dbReference type="PROSITE" id="PS51257">
    <property type="entry name" value="PROKAR_LIPOPROTEIN"/>
    <property type="match status" value="1"/>
</dbReference>
<keyword evidence="10" id="KW-1185">Reference proteome</keyword>
<evidence type="ECO:0000256" key="4">
    <source>
        <dbReference type="ARBA" id="ARBA00022982"/>
    </source>
</evidence>
<dbReference type="STRING" id="349124.Hhal_2278"/>
<dbReference type="AlphaFoldDB" id="A1WZD0"/>
<proteinExistence type="predicted"/>
<evidence type="ECO:0000256" key="5">
    <source>
        <dbReference type="ARBA" id="ARBA00023004"/>
    </source>
</evidence>
<accession>A1WZD0</accession>
<feature type="domain" description="Cytochrome c-552/DMSO reductase-like haem-binding" evidence="8">
    <location>
        <begin position="359"/>
        <end position="715"/>
    </location>
</feature>
<dbReference type="GO" id="GO:0020037">
    <property type="term" value="F:heme binding"/>
    <property type="evidence" value="ECO:0007669"/>
    <property type="project" value="InterPro"/>
</dbReference>
<protein>
    <recommendedName>
        <fullName evidence="8">Cytochrome c-552/DMSO reductase-like haem-binding domain-containing protein</fullName>
    </recommendedName>
</protein>
<evidence type="ECO:0000256" key="1">
    <source>
        <dbReference type="ARBA" id="ARBA00022448"/>
    </source>
</evidence>
<dbReference type="Pfam" id="PF09459">
    <property type="entry name" value="EB_dh"/>
    <property type="match status" value="1"/>
</dbReference>